<keyword evidence="8" id="KW-1185">Reference proteome</keyword>
<comment type="caution">
    <text evidence="7">The sequence shown here is derived from an EMBL/GenBank/DDBJ whole genome shotgun (WGS) entry which is preliminary data.</text>
</comment>
<evidence type="ECO:0000259" key="6">
    <source>
        <dbReference type="PROSITE" id="PS50178"/>
    </source>
</evidence>
<dbReference type="PANTHER" id="PTHR43102">
    <property type="entry name" value="SLR1143 PROTEIN"/>
    <property type="match status" value="1"/>
</dbReference>
<feature type="region of interest" description="Disordered" evidence="5">
    <location>
        <begin position="201"/>
        <end position="238"/>
    </location>
</feature>
<dbReference type="Gene3D" id="3.30.40.10">
    <property type="entry name" value="Zinc/RING finger domain, C3HC4 (zinc finger)"/>
    <property type="match status" value="1"/>
</dbReference>
<feature type="domain" description="FYVE-type" evidence="6">
    <location>
        <begin position="112"/>
        <end position="172"/>
    </location>
</feature>
<feature type="compositionally biased region" description="Polar residues" evidence="5">
    <location>
        <begin position="43"/>
        <end position="61"/>
    </location>
</feature>
<dbReference type="Pfam" id="PF01590">
    <property type="entry name" value="GAF"/>
    <property type="match status" value="1"/>
</dbReference>
<dbReference type="InterPro" id="IPR000306">
    <property type="entry name" value="Znf_FYVE"/>
</dbReference>
<sequence length="512" mass="56822">MDHLTIGFDIQSTPDAGGSGQTTRIVAHGYAAVTAPEAFGPVASTSPQSKTSASTRNQQQRSARRSCALMNPEAKHVLELLTRSLREFERVIRRRRLGFQSFVYFLTVAMDEAALQSCHVCAKSFSLLRRDFFCQLCGHMACRTCSHLHEVEATVGDVRRNRICIKCVLRVDACTFENDNLVAALGPTVVRDDKQWFPDRSEHEAIDKSKADEAGALPTPSASSLSMSHDRLASRDPATRSRALEELGRLMLSTRAASSLQTKSRRPTESKEEQDVAMDFSVEDVTRDVEHHVEQSLRATEKCITLEDCEVAGSDRDYAFEFDSSSTHDPNLPLPPMPRQDKEERRLQYIDASGMLDAQFDRSALDLLAQVAAKQLNCPIGFITMVGKETLHAIGTFPLRPRETTVIPRRESICSHTVYADKPLVVKNPQRDMRFAQMSLVKQAQVKFYVGFPIRAPDGAVVALLCASDFQPRETISVKEYAAMEALAKLAGQVVAPRLVTCCGVDRSNSHM</sequence>
<dbReference type="Pfam" id="PF01363">
    <property type="entry name" value="FYVE"/>
    <property type="match status" value="1"/>
</dbReference>
<dbReference type="SUPFAM" id="SSF57903">
    <property type="entry name" value="FYVE/PHD zinc finger"/>
    <property type="match status" value="1"/>
</dbReference>
<dbReference type="PROSITE" id="PS50178">
    <property type="entry name" value="ZF_FYVE"/>
    <property type="match status" value="1"/>
</dbReference>
<gene>
    <name evidence="7" type="ORF">HBR001_LOCUS7271</name>
</gene>
<feature type="compositionally biased region" description="Basic and acidic residues" evidence="5">
    <location>
        <begin position="228"/>
        <end position="238"/>
    </location>
</feature>
<accession>A0AAV0UQ85</accession>
<protein>
    <recommendedName>
        <fullName evidence="6">FYVE-type domain-containing protein</fullName>
    </recommendedName>
</protein>
<dbReference type="InterPro" id="IPR029016">
    <property type="entry name" value="GAF-like_dom_sf"/>
</dbReference>
<evidence type="ECO:0000256" key="3">
    <source>
        <dbReference type="ARBA" id="ARBA00022833"/>
    </source>
</evidence>
<evidence type="ECO:0000256" key="1">
    <source>
        <dbReference type="ARBA" id="ARBA00022723"/>
    </source>
</evidence>
<evidence type="ECO:0000313" key="8">
    <source>
        <dbReference type="Proteomes" id="UP001162031"/>
    </source>
</evidence>
<keyword evidence="2 4" id="KW-0863">Zinc-finger</keyword>
<dbReference type="AlphaFoldDB" id="A0AAV0UQ85"/>
<evidence type="ECO:0000256" key="2">
    <source>
        <dbReference type="ARBA" id="ARBA00022771"/>
    </source>
</evidence>
<organism evidence="7 8">
    <name type="scientific">Hyaloperonospora brassicae</name>
    <name type="common">Brassica downy mildew</name>
    <name type="synonym">Peronospora brassicae</name>
    <dbReference type="NCBI Taxonomy" id="162125"/>
    <lineage>
        <taxon>Eukaryota</taxon>
        <taxon>Sar</taxon>
        <taxon>Stramenopiles</taxon>
        <taxon>Oomycota</taxon>
        <taxon>Peronosporomycetes</taxon>
        <taxon>Peronosporales</taxon>
        <taxon>Peronosporaceae</taxon>
        <taxon>Hyaloperonospora</taxon>
    </lineage>
</organism>
<evidence type="ECO:0000256" key="4">
    <source>
        <dbReference type="PROSITE-ProRule" id="PRU00091"/>
    </source>
</evidence>
<keyword evidence="1" id="KW-0479">Metal-binding</keyword>
<name>A0AAV0UQ85_HYABA</name>
<dbReference type="InterPro" id="IPR013083">
    <property type="entry name" value="Znf_RING/FYVE/PHD"/>
</dbReference>
<feature type="region of interest" description="Disordered" evidence="5">
    <location>
        <begin position="41"/>
        <end position="66"/>
    </location>
</feature>
<feature type="region of interest" description="Disordered" evidence="5">
    <location>
        <begin position="255"/>
        <end position="275"/>
    </location>
</feature>
<dbReference type="PANTHER" id="PTHR43102:SF2">
    <property type="entry name" value="GAF DOMAIN-CONTAINING PROTEIN"/>
    <property type="match status" value="1"/>
</dbReference>
<dbReference type="InterPro" id="IPR017455">
    <property type="entry name" value="Znf_FYVE-rel"/>
</dbReference>
<dbReference type="EMBL" id="CANTFL010001342">
    <property type="protein sequence ID" value="CAI5737785.1"/>
    <property type="molecule type" value="Genomic_DNA"/>
</dbReference>
<keyword evidence="3" id="KW-0862">Zinc</keyword>
<dbReference type="GO" id="GO:0008270">
    <property type="term" value="F:zinc ion binding"/>
    <property type="evidence" value="ECO:0007669"/>
    <property type="project" value="UniProtKB-KW"/>
</dbReference>
<dbReference type="Gene3D" id="3.30.450.40">
    <property type="match status" value="1"/>
</dbReference>
<dbReference type="SUPFAM" id="SSF55781">
    <property type="entry name" value="GAF domain-like"/>
    <property type="match status" value="1"/>
</dbReference>
<evidence type="ECO:0000313" key="7">
    <source>
        <dbReference type="EMBL" id="CAI5737785.1"/>
    </source>
</evidence>
<dbReference type="InterPro" id="IPR003018">
    <property type="entry name" value="GAF"/>
</dbReference>
<dbReference type="Proteomes" id="UP001162031">
    <property type="component" value="Unassembled WGS sequence"/>
</dbReference>
<proteinExistence type="predicted"/>
<dbReference type="InterPro" id="IPR011011">
    <property type="entry name" value="Znf_FYVE_PHD"/>
</dbReference>
<feature type="compositionally biased region" description="Basic and acidic residues" evidence="5">
    <location>
        <begin position="201"/>
        <end position="213"/>
    </location>
</feature>
<reference evidence="7" key="1">
    <citation type="submission" date="2022-12" db="EMBL/GenBank/DDBJ databases">
        <authorList>
            <person name="Webb A."/>
        </authorList>
    </citation>
    <scope>NUCLEOTIDE SEQUENCE</scope>
    <source>
        <strain evidence="7">Hp1</strain>
    </source>
</reference>
<evidence type="ECO:0000256" key="5">
    <source>
        <dbReference type="SAM" id="MobiDB-lite"/>
    </source>
</evidence>